<keyword evidence="2" id="KW-1185">Reference proteome</keyword>
<name>A0A9N9SWL0_DIABA</name>
<evidence type="ECO:0000313" key="1">
    <source>
        <dbReference type="EMBL" id="CAG9829768.1"/>
    </source>
</evidence>
<organism evidence="1 2">
    <name type="scientific">Diabrotica balteata</name>
    <name type="common">Banded cucumber beetle</name>
    <dbReference type="NCBI Taxonomy" id="107213"/>
    <lineage>
        <taxon>Eukaryota</taxon>
        <taxon>Metazoa</taxon>
        <taxon>Ecdysozoa</taxon>
        <taxon>Arthropoda</taxon>
        <taxon>Hexapoda</taxon>
        <taxon>Insecta</taxon>
        <taxon>Pterygota</taxon>
        <taxon>Neoptera</taxon>
        <taxon>Endopterygota</taxon>
        <taxon>Coleoptera</taxon>
        <taxon>Polyphaga</taxon>
        <taxon>Cucujiformia</taxon>
        <taxon>Chrysomeloidea</taxon>
        <taxon>Chrysomelidae</taxon>
        <taxon>Galerucinae</taxon>
        <taxon>Diabroticina</taxon>
        <taxon>Diabroticites</taxon>
        <taxon>Diabrotica</taxon>
    </lineage>
</organism>
<proteinExistence type="predicted"/>
<gene>
    <name evidence="1" type="ORF">DIABBA_LOCUS3537</name>
</gene>
<dbReference type="OrthoDB" id="7493332at2759"/>
<dbReference type="EMBL" id="OU898277">
    <property type="protein sequence ID" value="CAG9829768.1"/>
    <property type="molecule type" value="Genomic_DNA"/>
</dbReference>
<dbReference type="Proteomes" id="UP001153709">
    <property type="component" value="Chromosome 2"/>
</dbReference>
<evidence type="ECO:0008006" key="3">
    <source>
        <dbReference type="Google" id="ProtNLM"/>
    </source>
</evidence>
<protein>
    <recommendedName>
        <fullName evidence="3">Cuticle protein 16.5-like</fullName>
    </recommendedName>
</protein>
<sequence>MFTILITYKEGRVSREYQVLVFASLLAFANAGIYGEAPLALAGTPVVSAYSSSPLLTAPAISKSVVQTYTSHAAPVAVAAPVVAKAAPLVSAYSAPLALPAHGPVLSAYSSPLSYAAPAPVVSTYSSPVVSAYSSPVVSAYSSPVVSAYSAPVVAKSVANVAYPSHGPVVSAYSAPIVTKSLSPAPIAYAGHVAPVVSAYSAGHIAQPW</sequence>
<evidence type="ECO:0000313" key="2">
    <source>
        <dbReference type="Proteomes" id="UP001153709"/>
    </source>
</evidence>
<dbReference type="AlphaFoldDB" id="A0A9N9SWL0"/>
<accession>A0A9N9SWL0</accession>
<reference evidence="1" key="1">
    <citation type="submission" date="2022-01" db="EMBL/GenBank/DDBJ databases">
        <authorList>
            <person name="King R."/>
        </authorList>
    </citation>
    <scope>NUCLEOTIDE SEQUENCE</scope>
</reference>